<dbReference type="Proteomes" id="UP001215598">
    <property type="component" value="Unassembled WGS sequence"/>
</dbReference>
<sequence>MVNEFWNVLSSTASLTGSLDCIAKILFRSLGFDSDSGASQYNWVLMNPRKLGYTRNISGEVQTRTFITHQDSTKFGSRKVYDSTALRALRGGSCAPMGVMRISETSGTLGTSAPEVSHRWLPLTLSALLSPAPH</sequence>
<protein>
    <submittedName>
        <fullName evidence="1">Uncharacterized protein</fullName>
    </submittedName>
</protein>
<evidence type="ECO:0000313" key="2">
    <source>
        <dbReference type="Proteomes" id="UP001215598"/>
    </source>
</evidence>
<proteinExistence type="predicted"/>
<dbReference type="EMBL" id="JARKIB010000154">
    <property type="protein sequence ID" value="KAJ7731280.1"/>
    <property type="molecule type" value="Genomic_DNA"/>
</dbReference>
<dbReference type="AlphaFoldDB" id="A0AAD7HYW7"/>
<accession>A0AAD7HYW7</accession>
<organism evidence="1 2">
    <name type="scientific">Mycena metata</name>
    <dbReference type="NCBI Taxonomy" id="1033252"/>
    <lineage>
        <taxon>Eukaryota</taxon>
        <taxon>Fungi</taxon>
        <taxon>Dikarya</taxon>
        <taxon>Basidiomycota</taxon>
        <taxon>Agaricomycotina</taxon>
        <taxon>Agaricomycetes</taxon>
        <taxon>Agaricomycetidae</taxon>
        <taxon>Agaricales</taxon>
        <taxon>Marasmiineae</taxon>
        <taxon>Mycenaceae</taxon>
        <taxon>Mycena</taxon>
    </lineage>
</organism>
<gene>
    <name evidence="1" type="ORF">B0H16DRAFT_1469260</name>
</gene>
<evidence type="ECO:0000313" key="1">
    <source>
        <dbReference type="EMBL" id="KAJ7731280.1"/>
    </source>
</evidence>
<reference evidence="1" key="1">
    <citation type="submission" date="2023-03" db="EMBL/GenBank/DDBJ databases">
        <title>Massive genome expansion in bonnet fungi (Mycena s.s.) driven by repeated elements and novel gene families across ecological guilds.</title>
        <authorList>
            <consortium name="Lawrence Berkeley National Laboratory"/>
            <person name="Harder C.B."/>
            <person name="Miyauchi S."/>
            <person name="Viragh M."/>
            <person name="Kuo A."/>
            <person name="Thoen E."/>
            <person name="Andreopoulos B."/>
            <person name="Lu D."/>
            <person name="Skrede I."/>
            <person name="Drula E."/>
            <person name="Henrissat B."/>
            <person name="Morin E."/>
            <person name="Kohler A."/>
            <person name="Barry K."/>
            <person name="LaButti K."/>
            <person name="Morin E."/>
            <person name="Salamov A."/>
            <person name="Lipzen A."/>
            <person name="Mereny Z."/>
            <person name="Hegedus B."/>
            <person name="Baldrian P."/>
            <person name="Stursova M."/>
            <person name="Weitz H."/>
            <person name="Taylor A."/>
            <person name="Grigoriev I.V."/>
            <person name="Nagy L.G."/>
            <person name="Martin F."/>
            <person name="Kauserud H."/>
        </authorList>
    </citation>
    <scope>NUCLEOTIDE SEQUENCE</scope>
    <source>
        <strain evidence="1">CBHHK182m</strain>
    </source>
</reference>
<comment type="caution">
    <text evidence="1">The sequence shown here is derived from an EMBL/GenBank/DDBJ whole genome shotgun (WGS) entry which is preliminary data.</text>
</comment>
<name>A0AAD7HYW7_9AGAR</name>
<keyword evidence="2" id="KW-1185">Reference proteome</keyword>